<proteinExistence type="predicted"/>
<evidence type="ECO:0000256" key="1">
    <source>
        <dbReference type="SAM" id="Phobius"/>
    </source>
</evidence>
<keyword evidence="3" id="KW-1185">Reference proteome</keyword>
<dbReference type="RefSeq" id="WP_348395445.1">
    <property type="nucleotide sequence ID" value="NZ_CP136600.1"/>
</dbReference>
<evidence type="ECO:0000313" key="3">
    <source>
        <dbReference type="Proteomes" id="UP001301442"/>
    </source>
</evidence>
<feature type="transmembrane region" description="Helical" evidence="1">
    <location>
        <begin position="101"/>
        <end position="121"/>
    </location>
</feature>
<gene>
    <name evidence="2" type="ORF">RI844_14820</name>
</gene>
<keyword evidence="1" id="KW-1133">Transmembrane helix</keyword>
<keyword evidence="1" id="KW-0472">Membrane</keyword>
<protein>
    <recommendedName>
        <fullName evidence="4">Lycopene cyclase domain-containing protein</fullName>
    </recommendedName>
</protein>
<feature type="transmembrane region" description="Helical" evidence="1">
    <location>
        <begin position="42"/>
        <end position="62"/>
    </location>
</feature>
<name>A0ABZ0GLI8_9GAMM</name>
<keyword evidence="1" id="KW-0812">Transmembrane</keyword>
<dbReference type="EMBL" id="CP136600">
    <property type="protein sequence ID" value="WOH36633.1"/>
    <property type="molecule type" value="Genomic_DNA"/>
</dbReference>
<evidence type="ECO:0000313" key="2">
    <source>
        <dbReference type="EMBL" id="WOH36633.1"/>
    </source>
</evidence>
<accession>A0ABZ0GLI8</accession>
<dbReference type="Proteomes" id="UP001301442">
    <property type="component" value="Chromosome"/>
</dbReference>
<feature type="transmembrane region" description="Helical" evidence="1">
    <location>
        <begin position="141"/>
        <end position="160"/>
    </location>
</feature>
<evidence type="ECO:0008006" key="4">
    <source>
        <dbReference type="Google" id="ProtNLM"/>
    </source>
</evidence>
<feature type="transmembrane region" description="Helical" evidence="1">
    <location>
        <begin position="74"/>
        <end position="92"/>
    </location>
</feature>
<sequence>MESELGDFITALNFIFGSFVAYFIFILCTLKLKTKPLNKPLWWWSMCLLLALLAFDELYMIHEYLGSQMGFKDTLIFLFYGVLLGVLLLFNLKETFTKNTFFFLVLFTVCTIFSQVADFLYTEGTVVLLGRVISYEQFLESFGALFLSCAVVTIAIRELINKDGHIDDTSQ</sequence>
<feature type="transmembrane region" description="Helical" evidence="1">
    <location>
        <begin position="12"/>
        <end position="30"/>
    </location>
</feature>
<reference evidence="2 3" key="1">
    <citation type="submission" date="2023-09" db="EMBL/GenBank/DDBJ databases">
        <authorList>
            <person name="Qi X."/>
        </authorList>
    </citation>
    <scope>NUCLEOTIDE SEQUENCE [LARGE SCALE GENOMIC DNA]</scope>
    <source>
        <strain evidence="2 3">S1-1</strain>
    </source>
</reference>
<organism evidence="2 3">
    <name type="scientific">Thalassotalea fonticola</name>
    <dbReference type="NCBI Taxonomy" id="3065649"/>
    <lineage>
        <taxon>Bacteria</taxon>
        <taxon>Pseudomonadati</taxon>
        <taxon>Pseudomonadota</taxon>
        <taxon>Gammaproteobacteria</taxon>
        <taxon>Alteromonadales</taxon>
        <taxon>Colwelliaceae</taxon>
        <taxon>Thalassotalea</taxon>
    </lineage>
</organism>